<organism evidence="3 4">
    <name type="scientific">Catellatospora chokoriensis</name>
    <dbReference type="NCBI Taxonomy" id="310353"/>
    <lineage>
        <taxon>Bacteria</taxon>
        <taxon>Bacillati</taxon>
        <taxon>Actinomycetota</taxon>
        <taxon>Actinomycetes</taxon>
        <taxon>Micromonosporales</taxon>
        <taxon>Micromonosporaceae</taxon>
        <taxon>Catellatospora</taxon>
    </lineage>
</organism>
<sequence>MHADPTQAQRQPTAPSTPYPVAMQHSATRPAGKPLRVVLVALLLAGLGLWQSWQCTDDMAPLMIPAAMAAGSGHPPGAGHGDQPSDDGGHGSLAAVCMSVLAAVAAALLLLAEPSRLRALLRRAGQVQVHPVGPLPRAATLAQLCILRT</sequence>
<keyword evidence="4" id="KW-1185">Reference proteome</keyword>
<keyword evidence="2" id="KW-0812">Transmembrane</keyword>
<keyword evidence="2" id="KW-1133">Transmembrane helix</keyword>
<evidence type="ECO:0000256" key="2">
    <source>
        <dbReference type="SAM" id="Phobius"/>
    </source>
</evidence>
<feature type="compositionally biased region" description="Polar residues" evidence="1">
    <location>
        <begin position="1"/>
        <end position="16"/>
    </location>
</feature>
<keyword evidence="2" id="KW-0472">Membrane</keyword>
<protein>
    <submittedName>
        <fullName evidence="3">Uncharacterized protein</fullName>
    </submittedName>
</protein>
<accession>A0A8J3JXQ1</accession>
<feature type="region of interest" description="Disordered" evidence="1">
    <location>
        <begin position="1"/>
        <end position="24"/>
    </location>
</feature>
<evidence type="ECO:0000256" key="1">
    <source>
        <dbReference type="SAM" id="MobiDB-lite"/>
    </source>
</evidence>
<reference evidence="3 4" key="1">
    <citation type="submission" date="2021-01" db="EMBL/GenBank/DDBJ databases">
        <title>Whole genome shotgun sequence of Catellatospora chokoriensis NBRC 107358.</title>
        <authorList>
            <person name="Komaki H."/>
            <person name="Tamura T."/>
        </authorList>
    </citation>
    <scope>NUCLEOTIDE SEQUENCE [LARGE SCALE GENOMIC DNA]</scope>
    <source>
        <strain evidence="3 4">NBRC 107358</strain>
    </source>
</reference>
<comment type="caution">
    <text evidence="3">The sequence shown here is derived from an EMBL/GenBank/DDBJ whole genome shotgun (WGS) entry which is preliminary data.</text>
</comment>
<feature type="transmembrane region" description="Helical" evidence="2">
    <location>
        <begin position="35"/>
        <end position="53"/>
    </location>
</feature>
<name>A0A8J3JXQ1_9ACTN</name>
<dbReference type="EMBL" id="BONG01000055">
    <property type="protein sequence ID" value="GIF93062.1"/>
    <property type="molecule type" value="Genomic_DNA"/>
</dbReference>
<dbReference type="Proteomes" id="UP000619293">
    <property type="component" value="Unassembled WGS sequence"/>
</dbReference>
<evidence type="ECO:0000313" key="4">
    <source>
        <dbReference type="Proteomes" id="UP000619293"/>
    </source>
</evidence>
<feature type="transmembrane region" description="Helical" evidence="2">
    <location>
        <begin position="93"/>
        <end position="112"/>
    </location>
</feature>
<evidence type="ECO:0000313" key="3">
    <source>
        <dbReference type="EMBL" id="GIF93062.1"/>
    </source>
</evidence>
<proteinExistence type="predicted"/>
<gene>
    <name evidence="3" type="ORF">Cch02nite_65060</name>
</gene>
<dbReference type="AlphaFoldDB" id="A0A8J3JXQ1"/>